<sequence>NDVLIGLDKERGRIHIIIHDFELILKDSSLIGNPIPYSGNPNDYHEIKVEDILQSSVTNEESNNDPNDPNKEDNKNENNHNNNQDNEEGNKDEDNQNNNQDNEEGNKDEDNQNNNDPSILPNQNNNNEENNNQDNKDPSILPIISISPYLMQWKIRGVITDKSILRDITTSKGPSKVFNFCITDKKGTAIRMTAFGDLATQFFDIIHDSESYTIKGNNKAIQSANKRFNTTGHKYEVILRNDMEIERCEAPSEMPVQKINRVSLNQIKLHVGELIDVITVVENIEEPVDVNTKRGMTKRKVIYLFIFWMNQKH</sequence>
<proteinExistence type="inferred from homology"/>
<dbReference type="FunFam" id="2.40.50.140:FF:000041">
    <property type="entry name" value="Replication protein A subunit"/>
    <property type="match status" value="1"/>
</dbReference>
<keyword evidence="4" id="KW-0862">Zinc</keyword>
<keyword evidence="7" id="KW-1185">Reference proteome</keyword>
<keyword evidence="3" id="KW-0863">Zinc-finger</keyword>
<dbReference type="AlphaFoldDB" id="A0AAF5D0X5"/>
<evidence type="ECO:0008006" key="9">
    <source>
        <dbReference type="Google" id="ProtNLM"/>
    </source>
</evidence>
<keyword evidence="2" id="KW-0479">Metal-binding</keyword>
<evidence type="ECO:0000256" key="5">
    <source>
        <dbReference type="ARBA" id="ARBA00023125"/>
    </source>
</evidence>
<dbReference type="SUPFAM" id="SSF50249">
    <property type="entry name" value="Nucleic acid-binding proteins"/>
    <property type="match status" value="1"/>
</dbReference>
<dbReference type="CDD" id="cd04474">
    <property type="entry name" value="RPA1_DBD_A"/>
    <property type="match status" value="1"/>
</dbReference>
<feature type="compositionally biased region" description="Basic and acidic residues" evidence="6">
    <location>
        <begin position="68"/>
        <end position="78"/>
    </location>
</feature>
<evidence type="ECO:0000256" key="3">
    <source>
        <dbReference type="ARBA" id="ARBA00022771"/>
    </source>
</evidence>
<dbReference type="Gene3D" id="2.40.50.140">
    <property type="entry name" value="Nucleic acid-binding proteins"/>
    <property type="match status" value="1"/>
</dbReference>
<evidence type="ECO:0000256" key="6">
    <source>
        <dbReference type="SAM" id="MobiDB-lite"/>
    </source>
</evidence>
<evidence type="ECO:0000313" key="7">
    <source>
        <dbReference type="Proteomes" id="UP000035681"/>
    </source>
</evidence>
<organism evidence="7 8">
    <name type="scientific">Strongyloides stercoralis</name>
    <name type="common">Threadworm</name>
    <dbReference type="NCBI Taxonomy" id="6248"/>
    <lineage>
        <taxon>Eukaryota</taxon>
        <taxon>Metazoa</taxon>
        <taxon>Ecdysozoa</taxon>
        <taxon>Nematoda</taxon>
        <taxon>Chromadorea</taxon>
        <taxon>Rhabditida</taxon>
        <taxon>Tylenchina</taxon>
        <taxon>Panagrolaimomorpha</taxon>
        <taxon>Strongyloidoidea</taxon>
        <taxon>Strongyloididae</taxon>
        <taxon>Strongyloides</taxon>
    </lineage>
</organism>
<evidence type="ECO:0000256" key="2">
    <source>
        <dbReference type="ARBA" id="ARBA00022723"/>
    </source>
</evidence>
<feature type="compositionally biased region" description="Low complexity" evidence="6">
    <location>
        <begin position="112"/>
        <end position="140"/>
    </location>
</feature>
<dbReference type="Proteomes" id="UP000035681">
    <property type="component" value="Unplaced"/>
</dbReference>
<keyword evidence="5" id="KW-0238">DNA-binding</keyword>
<protein>
    <recommendedName>
        <fullName evidence="9">Replication protein A OB domain-containing protein</fullName>
    </recommendedName>
</protein>
<reference evidence="8" key="1">
    <citation type="submission" date="2024-02" db="UniProtKB">
        <authorList>
            <consortium name="WormBaseParasite"/>
        </authorList>
    </citation>
    <scope>IDENTIFICATION</scope>
</reference>
<evidence type="ECO:0000256" key="1">
    <source>
        <dbReference type="ARBA" id="ARBA00005690"/>
    </source>
</evidence>
<dbReference type="InterPro" id="IPR012340">
    <property type="entry name" value="NA-bd_OB-fold"/>
</dbReference>
<accession>A0AAF5D0X5</accession>
<comment type="similarity">
    <text evidence="1">Belongs to the replication factor A protein 1 family.</text>
</comment>
<dbReference type="WBParaSite" id="TCONS_00005016.p1">
    <property type="protein sequence ID" value="TCONS_00005016.p1"/>
    <property type="gene ID" value="XLOC_003346"/>
</dbReference>
<dbReference type="GO" id="GO:0003677">
    <property type="term" value="F:DNA binding"/>
    <property type="evidence" value="ECO:0007669"/>
    <property type="project" value="UniProtKB-KW"/>
</dbReference>
<evidence type="ECO:0000313" key="8">
    <source>
        <dbReference type="WBParaSite" id="TCONS_00005016.p1"/>
    </source>
</evidence>
<name>A0AAF5D0X5_STRER</name>
<evidence type="ECO:0000256" key="4">
    <source>
        <dbReference type="ARBA" id="ARBA00022833"/>
    </source>
</evidence>
<feature type="region of interest" description="Disordered" evidence="6">
    <location>
        <begin position="57"/>
        <end position="140"/>
    </location>
</feature>
<dbReference type="GO" id="GO:0008270">
    <property type="term" value="F:zinc ion binding"/>
    <property type="evidence" value="ECO:0007669"/>
    <property type="project" value="UniProtKB-KW"/>
</dbReference>